<reference evidence="2 3" key="1">
    <citation type="submission" date="2016-07" db="EMBL/GenBank/DDBJ databases">
        <title>High microdiversification within the ubiquitous acI lineage of Actinobacteria.</title>
        <authorList>
            <person name="Neuenschwander S.M."/>
            <person name="Salcher M."/>
            <person name="Ghai R."/>
            <person name="Pernthaler J."/>
        </authorList>
    </citation>
    <scope>NUCLEOTIDE SEQUENCE [LARGE SCALE GENOMIC DNA]</scope>
    <source>
        <strain evidence="2">MMS-VB-114</strain>
    </source>
</reference>
<feature type="region of interest" description="Disordered" evidence="1">
    <location>
        <begin position="1"/>
        <end position="22"/>
    </location>
</feature>
<proteinExistence type="predicted"/>
<dbReference type="EMBL" id="CP016782">
    <property type="protein sequence ID" value="ASY28259.1"/>
    <property type="molecule type" value="Genomic_DNA"/>
</dbReference>
<keyword evidence="3" id="KW-1185">Reference proteome</keyword>
<evidence type="ECO:0000313" key="3">
    <source>
        <dbReference type="Proteomes" id="UP000217221"/>
    </source>
</evidence>
<feature type="region of interest" description="Disordered" evidence="1">
    <location>
        <begin position="70"/>
        <end position="113"/>
    </location>
</feature>
<feature type="compositionally biased region" description="Acidic residues" evidence="1">
    <location>
        <begin position="92"/>
        <end position="113"/>
    </location>
</feature>
<protein>
    <submittedName>
        <fullName evidence="2">Uncharacterized protein</fullName>
    </submittedName>
</protein>
<dbReference type="Proteomes" id="UP000217221">
    <property type="component" value="Chromosome"/>
</dbReference>
<gene>
    <name evidence="2" type="ORF">PHILAsVB114_06565</name>
</gene>
<organism evidence="2 3">
    <name type="scientific">Candidatus Planktophila limnetica</name>
    <dbReference type="NCBI Taxonomy" id="573600"/>
    <lineage>
        <taxon>Bacteria</taxon>
        <taxon>Bacillati</taxon>
        <taxon>Actinomycetota</taxon>
        <taxon>Actinomycetes</taxon>
        <taxon>Candidatus Nanopelagicales</taxon>
        <taxon>Candidatus Nanopelagicaceae</taxon>
        <taxon>Candidatus Planktophila</taxon>
    </lineage>
</organism>
<dbReference type="AlphaFoldDB" id="A0A249LH58"/>
<dbReference type="RefSeq" id="WP_095698568.1">
    <property type="nucleotide sequence ID" value="NZ_CP016782.1"/>
</dbReference>
<evidence type="ECO:0000256" key="1">
    <source>
        <dbReference type="SAM" id="MobiDB-lite"/>
    </source>
</evidence>
<evidence type="ECO:0000313" key="2">
    <source>
        <dbReference type="EMBL" id="ASY28259.1"/>
    </source>
</evidence>
<dbReference type="KEGG" id="plim:PHILAsVB114_06565"/>
<sequence length="113" mass="11852">MEPMKKPEWFELAESDGPKPRPVLKSGFRTLALSIPLLAISVGVVAAQTSNESPAIAETESVAIASAAPSITSNVAQPKASIGTPPLPPTGGDDDDDEFEDEDEDEDDEGDDD</sequence>
<name>A0A249LH58_9ACTN</name>
<accession>A0A249LH58</accession>